<accession>A0A1L9QUU6</accession>
<evidence type="ECO:0000313" key="2">
    <source>
        <dbReference type="Proteomes" id="UP000183940"/>
    </source>
</evidence>
<organism evidence="1 2">
    <name type="scientific">Roseofilum reptotaenium AO1-A</name>
    <dbReference type="NCBI Taxonomy" id="1925591"/>
    <lineage>
        <taxon>Bacteria</taxon>
        <taxon>Bacillati</taxon>
        <taxon>Cyanobacteriota</taxon>
        <taxon>Cyanophyceae</taxon>
        <taxon>Desertifilales</taxon>
        <taxon>Desertifilaceae</taxon>
        <taxon>Roseofilum</taxon>
    </lineage>
</organism>
<comment type="caution">
    <text evidence="1">The sequence shown here is derived from an EMBL/GenBank/DDBJ whole genome shotgun (WGS) entry which is preliminary data.</text>
</comment>
<name>A0A1L9QUU6_9CYAN</name>
<dbReference type="Proteomes" id="UP000183940">
    <property type="component" value="Unassembled WGS sequence"/>
</dbReference>
<proteinExistence type="predicted"/>
<dbReference type="STRING" id="1925591.BI308_06405"/>
<dbReference type="EMBL" id="MLAW01000007">
    <property type="protein sequence ID" value="OJJ26475.1"/>
    <property type="molecule type" value="Genomic_DNA"/>
</dbReference>
<reference evidence="1" key="1">
    <citation type="submission" date="2016-10" db="EMBL/GenBank/DDBJ databases">
        <title>CRISPR-Cas defence system in Roseofilum reptotaenium: evidence of a bacteriophage-cyanobacterium arms race in the coral black band disease.</title>
        <authorList>
            <person name="Buerger P."/>
            <person name="Wood-Charlson E.M."/>
            <person name="Weynberg K.D."/>
            <person name="Willis B."/>
            <person name="Van Oppen M.J."/>
        </authorList>
    </citation>
    <scope>NUCLEOTIDE SEQUENCE [LARGE SCALE GENOMIC DNA]</scope>
    <source>
        <strain evidence="1">AO1-A</strain>
    </source>
</reference>
<evidence type="ECO:0000313" key="1">
    <source>
        <dbReference type="EMBL" id="OJJ26475.1"/>
    </source>
</evidence>
<keyword evidence="2" id="KW-1185">Reference proteome</keyword>
<dbReference type="AlphaFoldDB" id="A0A1L9QUU6"/>
<gene>
    <name evidence="1" type="ORF">BI308_06405</name>
</gene>
<protein>
    <submittedName>
        <fullName evidence="1">Uncharacterized protein</fullName>
    </submittedName>
</protein>
<sequence>MENWNNIQPCQIVYLEVNGDRLYTEVIQIVIARGLAWVRPLILVTSTENDSPLSTDLPPYYDVRQGPDLLWPVHAFHLAFDTEVIPIITQLGAMHPADSKRSEHHQQLRSFIDRLWNLHQNPESEH</sequence>